<reference evidence="1 2" key="1">
    <citation type="journal article" date="2020" name="IScience">
        <title>Genome Sequencing of the Endangered Kingdonia uniflora (Circaeasteraceae, Ranunculales) Reveals Potential Mechanisms of Evolutionary Specialization.</title>
        <authorList>
            <person name="Sun Y."/>
            <person name="Deng T."/>
            <person name="Zhang A."/>
            <person name="Moore M.J."/>
            <person name="Landis J.B."/>
            <person name="Lin N."/>
            <person name="Zhang H."/>
            <person name="Zhang X."/>
            <person name="Huang J."/>
            <person name="Zhang X."/>
            <person name="Sun H."/>
            <person name="Wang H."/>
        </authorList>
    </citation>
    <scope>NUCLEOTIDE SEQUENCE [LARGE SCALE GENOMIC DNA]</scope>
    <source>
        <strain evidence="1">TB1705</strain>
        <tissue evidence="1">Leaf</tissue>
    </source>
</reference>
<sequence>MAAEALTSIEFDKHMDVIQNTDPMSLQYILGIPNETWFDLYIPMSRYVVTIY</sequence>
<organism evidence="1 2">
    <name type="scientific">Kingdonia uniflora</name>
    <dbReference type="NCBI Taxonomy" id="39325"/>
    <lineage>
        <taxon>Eukaryota</taxon>
        <taxon>Viridiplantae</taxon>
        <taxon>Streptophyta</taxon>
        <taxon>Embryophyta</taxon>
        <taxon>Tracheophyta</taxon>
        <taxon>Spermatophyta</taxon>
        <taxon>Magnoliopsida</taxon>
        <taxon>Ranunculales</taxon>
        <taxon>Circaeasteraceae</taxon>
        <taxon>Kingdonia</taxon>
    </lineage>
</organism>
<comment type="caution">
    <text evidence="1">The sequence shown here is derived from an EMBL/GenBank/DDBJ whole genome shotgun (WGS) entry which is preliminary data.</text>
</comment>
<evidence type="ECO:0000313" key="2">
    <source>
        <dbReference type="Proteomes" id="UP000541444"/>
    </source>
</evidence>
<gene>
    <name evidence="1" type="ORF">GIB67_014927</name>
</gene>
<dbReference type="EMBL" id="JACGCM010001237">
    <property type="protein sequence ID" value="KAF6158133.1"/>
    <property type="molecule type" value="Genomic_DNA"/>
</dbReference>
<evidence type="ECO:0000313" key="1">
    <source>
        <dbReference type="EMBL" id="KAF6158133.1"/>
    </source>
</evidence>
<name>A0A7J7MTE2_9MAGN</name>
<dbReference type="Proteomes" id="UP000541444">
    <property type="component" value="Unassembled WGS sequence"/>
</dbReference>
<accession>A0A7J7MTE2</accession>
<keyword evidence="2" id="KW-1185">Reference proteome</keyword>
<protein>
    <submittedName>
        <fullName evidence="1">Uncharacterized protein</fullName>
    </submittedName>
</protein>
<proteinExistence type="predicted"/>
<dbReference type="AlphaFoldDB" id="A0A7J7MTE2"/>